<gene>
    <name evidence="2" type="ORF">GCM10011594_39690</name>
</gene>
<name>A0A917T9S9_9ACTN</name>
<keyword evidence="3" id="KW-1185">Reference proteome</keyword>
<comment type="caution">
    <text evidence="2">The sequence shown here is derived from an EMBL/GenBank/DDBJ whole genome shotgun (WGS) entry which is preliminary data.</text>
</comment>
<accession>A0A917T9S9</accession>
<feature type="transmembrane region" description="Helical" evidence="1">
    <location>
        <begin position="128"/>
        <end position="148"/>
    </location>
</feature>
<keyword evidence="1" id="KW-0472">Membrane</keyword>
<evidence type="ECO:0000256" key="1">
    <source>
        <dbReference type="SAM" id="Phobius"/>
    </source>
</evidence>
<feature type="transmembrane region" description="Helical" evidence="1">
    <location>
        <begin position="154"/>
        <end position="178"/>
    </location>
</feature>
<keyword evidence="1" id="KW-0812">Transmembrane</keyword>
<proteinExistence type="predicted"/>
<keyword evidence="1" id="KW-1133">Transmembrane helix</keyword>
<reference evidence="2" key="2">
    <citation type="submission" date="2020-09" db="EMBL/GenBank/DDBJ databases">
        <authorList>
            <person name="Sun Q."/>
            <person name="Zhou Y."/>
        </authorList>
    </citation>
    <scope>NUCLEOTIDE SEQUENCE</scope>
    <source>
        <strain evidence="2">CGMCC 4.7308</strain>
    </source>
</reference>
<evidence type="ECO:0000313" key="3">
    <source>
        <dbReference type="Proteomes" id="UP000655208"/>
    </source>
</evidence>
<reference evidence="2" key="1">
    <citation type="journal article" date="2014" name="Int. J. Syst. Evol. Microbiol.">
        <title>Complete genome sequence of Corynebacterium casei LMG S-19264T (=DSM 44701T), isolated from a smear-ripened cheese.</title>
        <authorList>
            <consortium name="US DOE Joint Genome Institute (JGI-PGF)"/>
            <person name="Walter F."/>
            <person name="Albersmeier A."/>
            <person name="Kalinowski J."/>
            <person name="Ruckert C."/>
        </authorList>
    </citation>
    <scope>NUCLEOTIDE SEQUENCE</scope>
    <source>
        <strain evidence="2">CGMCC 4.7308</strain>
    </source>
</reference>
<sequence length="223" mass="25025">MPLTKEIRRRNEDYVPFVRLDEAALRLIEAELSKLGGLQVSCVGYEDPDTLDYLLDSPPARIKDLTLKAPAQAPSWRQVRVYLGGDGISRVERGQSLDDCESLAVHIRIGDILRTYSRPRLVAMRQRLGYIYAAWIGIFVFSVAPVALGLVPGWWLLLYSAATLIGLVAQFGYILLSFRQRGRVLLDKQVDGFWERNRDGLLIGFLSCLLAGLIVLLLTPIII</sequence>
<organism evidence="2 3">
    <name type="scientific">Nakamurella endophytica</name>
    <dbReference type="NCBI Taxonomy" id="1748367"/>
    <lineage>
        <taxon>Bacteria</taxon>
        <taxon>Bacillati</taxon>
        <taxon>Actinomycetota</taxon>
        <taxon>Actinomycetes</taxon>
        <taxon>Nakamurellales</taxon>
        <taxon>Nakamurellaceae</taxon>
        <taxon>Nakamurella</taxon>
    </lineage>
</organism>
<dbReference type="Proteomes" id="UP000655208">
    <property type="component" value="Unassembled WGS sequence"/>
</dbReference>
<dbReference type="EMBL" id="BMNA01000015">
    <property type="protein sequence ID" value="GGM15709.1"/>
    <property type="molecule type" value="Genomic_DNA"/>
</dbReference>
<evidence type="ECO:0000313" key="2">
    <source>
        <dbReference type="EMBL" id="GGM15709.1"/>
    </source>
</evidence>
<dbReference type="AlphaFoldDB" id="A0A917T9S9"/>
<protein>
    <submittedName>
        <fullName evidence="2">Uncharacterized protein</fullName>
    </submittedName>
</protein>
<feature type="transmembrane region" description="Helical" evidence="1">
    <location>
        <begin position="199"/>
        <end position="222"/>
    </location>
</feature>